<sequence>MIDTLIIEDEPAIRREIEWLIKQEPDFNFVGSATSVSSSLKLIKSLRPKLVLMDIQLIDGSAFDILNQLEEINFRIIFITAFNQFAIKAIKYGALDYLLKPLDEAELKLVLKKVLKEDYLLFGQQQQLVIAKSQRLLNDSNLETRIVLNTQEFIQILQLKDILYCQSEGSYTTFHRIDGQKLMVSKPLKFYDDLLPDLFFLRPHQSYLVNFTYVDKFLKSGVLLLKDKTEIPVSVRRKEYIVQRLNQL</sequence>
<dbReference type="OrthoDB" id="9787344at2"/>
<dbReference type="Pfam" id="PF04397">
    <property type="entry name" value="LytTR"/>
    <property type="match status" value="1"/>
</dbReference>
<protein>
    <submittedName>
        <fullName evidence="4">LytTR family two component transcriptional regulator</fullName>
    </submittedName>
</protein>
<dbReference type="RefSeq" id="WP_111635137.1">
    <property type="nucleotide sequence ID" value="NZ_QLLR01000022.1"/>
</dbReference>
<dbReference type="EMBL" id="QLLR01000022">
    <property type="protein sequence ID" value="RAJ26913.1"/>
    <property type="molecule type" value="Genomic_DNA"/>
</dbReference>
<feature type="modified residue" description="4-aspartylphosphate" evidence="1">
    <location>
        <position position="54"/>
    </location>
</feature>
<dbReference type="PANTHER" id="PTHR45526">
    <property type="entry name" value="TRANSCRIPTIONAL REGULATORY PROTEIN DPIA"/>
    <property type="match status" value="1"/>
</dbReference>
<dbReference type="SUPFAM" id="SSF52172">
    <property type="entry name" value="CheY-like"/>
    <property type="match status" value="1"/>
</dbReference>
<dbReference type="PANTHER" id="PTHR45526:SF1">
    <property type="entry name" value="TRANSCRIPTIONAL REGULATORY PROTEIN DCUR-RELATED"/>
    <property type="match status" value="1"/>
</dbReference>
<dbReference type="Gene3D" id="3.40.50.2300">
    <property type="match status" value="1"/>
</dbReference>
<feature type="domain" description="HTH LytTR-type" evidence="3">
    <location>
        <begin position="146"/>
        <end position="247"/>
    </location>
</feature>
<dbReference type="Pfam" id="PF00072">
    <property type="entry name" value="Response_reg"/>
    <property type="match status" value="1"/>
</dbReference>
<dbReference type="SMART" id="SM00448">
    <property type="entry name" value="REC"/>
    <property type="match status" value="1"/>
</dbReference>
<dbReference type="PROSITE" id="PS50110">
    <property type="entry name" value="RESPONSE_REGULATORY"/>
    <property type="match status" value="1"/>
</dbReference>
<dbReference type="InterPro" id="IPR001789">
    <property type="entry name" value="Sig_transdc_resp-reg_receiver"/>
</dbReference>
<proteinExistence type="predicted"/>
<evidence type="ECO:0000256" key="1">
    <source>
        <dbReference type="PROSITE-ProRule" id="PRU00169"/>
    </source>
</evidence>
<name>A0A327SGX8_9SPHI</name>
<comment type="caution">
    <text evidence="4">The sequence shown here is derived from an EMBL/GenBank/DDBJ whole genome shotgun (WGS) entry which is preliminary data.</text>
</comment>
<dbReference type="InterPro" id="IPR011006">
    <property type="entry name" value="CheY-like_superfamily"/>
</dbReference>
<reference evidence="4 5" key="1">
    <citation type="submission" date="2018-06" db="EMBL/GenBank/DDBJ databases">
        <title>Genomic Encyclopedia of Archaeal and Bacterial Type Strains, Phase II (KMG-II): from individual species to whole genera.</title>
        <authorList>
            <person name="Goeker M."/>
        </authorList>
    </citation>
    <scope>NUCLEOTIDE SEQUENCE [LARGE SCALE GENOMIC DNA]</scope>
    <source>
        <strain evidence="4 5">DSM 14825</strain>
    </source>
</reference>
<dbReference type="GO" id="GO:0003677">
    <property type="term" value="F:DNA binding"/>
    <property type="evidence" value="ECO:0007669"/>
    <property type="project" value="InterPro"/>
</dbReference>
<dbReference type="InterPro" id="IPR007492">
    <property type="entry name" value="LytTR_DNA-bd_dom"/>
</dbReference>
<dbReference type="PROSITE" id="PS50930">
    <property type="entry name" value="HTH_LYTTR"/>
    <property type="match status" value="1"/>
</dbReference>
<dbReference type="InterPro" id="IPR051271">
    <property type="entry name" value="2C-system_Tx_regulators"/>
</dbReference>
<dbReference type="Proteomes" id="UP000249754">
    <property type="component" value="Unassembled WGS sequence"/>
</dbReference>
<gene>
    <name evidence="4" type="ORF">LY11_03739</name>
</gene>
<evidence type="ECO:0000313" key="5">
    <source>
        <dbReference type="Proteomes" id="UP000249754"/>
    </source>
</evidence>
<organism evidence="4 5">
    <name type="scientific">Pedobacter cryoconitis</name>
    <dbReference type="NCBI Taxonomy" id="188932"/>
    <lineage>
        <taxon>Bacteria</taxon>
        <taxon>Pseudomonadati</taxon>
        <taxon>Bacteroidota</taxon>
        <taxon>Sphingobacteriia</taxon>
        <taxon>Sphingobacteriales</taxon>
        <taxon>Sphingobacteriaceae</taxon>
        <taxon>Pedobacter</taxon>
    </lineage>
</organism>
<evidence type="ECO:0000313" key="4">
    <source>
        <dbReference type="EMBL" id="RAJ26913.1"/>
    </source>
</evidence>
<dbReference type="SMART" id="SM00850">
    <property type="entry name" value="LytTR"/>
    <property type="match status" value="1"/>
</dbReference>
<feature type="domain" description="Response regulatory" evidence="2">
    <location>
        <begin position="3"/>
        <end position="115"/>
    </location>
</feature>
<dbReference type="GO" id="GO:0000156">
    <property type="term" value="F:phosphorelay response regulator activity"/>
    <property type="evidence" value="ECO:0007669"/>
    <property type="project" value="TreeGrafter"/>
</dbReference>
<keyword evidence="1" id="KW-0597">Phosphoprotein</keyword>
<dbReference type="AlphaFoldDB" id="A0A327SGX8"/>
<evidence type="ECO:0000259" key="2">
    <source>
        <dbReference type="PROSITE" id="PS50110"/>
    </source>
</evidence>
<accession>A0A327SGX8</accession>
<dbReference type="Gene3D" id="2.40.50.1020">
    <property type="entry name" value="LytTr DNA-binding domain"/>
    <property type="match status" value="1"/>
</dbReference>
<evidence type="ECO:0000259" key="3">
    <source>
        <dbReference type="PROSITE" id="PS50930"/>
    </source>
</evidence>